<accession>A0AAF0UI19</accession>
<dbReference type="EMBL" id="CP133620">
    <property type="protein sequence ID" value="WMV46733.1"/>
    <property type="molecule type" value="Genomic_DNA"/>
</dbReference>
<sequence length="159" mass="18554">MNMGLKSYYEKIMDGERNHVRRNRNVRENVRQEVPQVPVNPLVEQVTSDEFRDAFHALAQATTAQENREVVAPIKPRVGIAATWVRDFTRMNPLEFHGSKFDEYPQEFIGEVYKIVEIMGITSLEKAELSAYQLKGVAKVWFNQWKEEREVDVGPLDWE</sequence>
<proteinExistence type="predicted"/>
<protein>
    <recommendedName>
        <fullName evidence="3">Gag-pol polyprotein</fullName>
    </recommendedName>
</protein>
<evidence type="ECO:0008006" key="3">
    <source>
        <dbReference type="Google" id="ProtNLM"/>
    </source>
</evidence>
<name>A0AAF0UI19_SOLVR</name>
<dbReference type="Proteomes" id="UP001234989">
    <property type="component" value="Chromosome 9"/>
</dbReference>
<dbReference type="AlphaFoldDB" id="A0AAF0UI19"/>
<organism evidence="1 2">
    <name type="scientific">Solanum verrucosum</name>
    <dbReference type="NCBI Taxonomy" id="315347"/>
    <lineage>
        <taxon>Eukaryota</taxon>
        <taxon>Viridiplantae</taxon>
        <taxon>Streptophyta</taxon>
        <taxon>Embryophyta</taxon>
        <taxon>Tracheophyta</taxon>
        <taxon>Spermatophyta</taxon>
        <taxon>Magnoliopsida</taxon>
        <taxon>eudicotyledons</taxon>
        <taxon>Gunneridae</taxon>
        <taxon>Pentapetalae</taxon>
        <taxon>asterids</taxon>
        <taxon>lamiids</taxon>
        <taxon>Solanales</taxon>
        <taxon>Solanaceae</taxon>
        <taxon>Solanoideae</taxon>
        <taxon>Solaneae</taxon>
        <taxon>Solanum</taxon>
    </lineage>
</organism>
<evidence type="ECO:0000313" key="1">
    <source>
        <dbReference type="EMBL" id="WMV46733.1"/>
    </source>
</evidence>
<evidence type="ECO:0000313" key="2">
    <source>
        <dbReference type="Proteomes" id="UP001234989"/>
    </source>
</evidence>
<reference evidence="1" key="1">
    <citation type="submission" date="2023-08" db="EMBL/GenBank/DDBJ databases">
        <title>A de novo genome assembly of Solanum verrucosum Schlechtendal, a Mexican diploid species geographically isolated from the other diploid A-genome species in potato relatives.</title>
        <authorList>
            <person name="Hosaka K."/>
        </authorList>
    </citation>
    <scope>NUCLEOTIDE SEQUENCE</scope>
    <source>
        <tissue evidence="1">Young leaves</tissue>
    </source>
</reference>
<gene>
    <name evidence="1" type="ORF">MTR67_040118</name>
</gene>
<keyword evidence="2" id="KW-1185">Reference proteome</keyword>